<dbReference type="AlphaFoldDB" id="A0A1T5NN29"/>
<dbReference type="STRING" id="393003.SAMN05660461_2288"/>
<gene>
    <name evidence="2" type="ORF">SAMN05660461_2288</name>
</gene>
<evidence type="ECO:0000256" key="1">
    <source>
        <dbReference type="SAM" id="SignalP"/>
    </source>
</evidence>
<dbReference type="RefSeq" id="WP_079469476.1">
    <property type="nucleotide sequence ID" value="NZ_FUZZ01000001.1"/>
</dbReference>
<proteinExistence type="predicted"/>
<organism evidence="2 3">
    <name type="scientific">Chitinophaga ginsengisegetis</name>
    <dbReference type="NCBI Taxonomy" id="393003"/>
    <lineage>
        <taxon>Bacteria</taxon>
        <taxon>Pseudomonadati</taxon>
        <taxon>Bacteroidota</taxon>
        <taxon>Chitinophagia</taxon>
        <taxon>Chitinophagales</taxon>
        <taxon>Chitinophagaceae</taxon>
        <taxon>Chitinophaga</taxon>
    </lineage>
</organism>
<evidence type="ECO:0008006" key="4">
    <source>
        <dbReference type="Google" id="ProtNLM"/>
    </source>
</evidence>
<protein>
    <recommendedName>
        <fullName evidence="4">Lipoprotein</fullName>
    </recommendedName>
</protein>
<sequence>MTLPKSLAAVLLLASLCVLSCKKDKDKTPDTTSLFVFNGGGNMAMTEFKKLQITPDASYVITYKNNDSSTVKLSGNIHDSLKPYLSSFPRAAIKADPNILNYSTRGAADGVFQVFIYVQKNPTDSTSIYLDIAPYWRGPSYFVDFLEKINQTIANNKIFN</sequence>
<dbReference type="Proteomes" id="UP000190166">
    <property type="component" value="Unassembled WGS sequence"/>
</dbReference>
<keyword evidence="1" id="KW-0732">Signal</keyword>
<dbReference type="EMBL" id="FUZZ01000001">
    <property type="protein sequence ID" value="SKD01757.1"/>
    <property type="molecule type" value="Genomic_DNA"/>
</dbReference>
<name>A0A1T5NN29_9BACT</name>
<keyword evidence="3" id="KW-1185">Reference proteome</keyword>
<evidence type="ECO:0000313" key="2">
    <source>
        <dbReference type="EMBL" id="SKD01757.1"/>
    </source>
</evidence>
<evidence type="ECO:0000313" key="3">
    <source>
        <dbReference type="Proteomes" id="UP000190166"/>
    </source>
</evidence>
<feature type="chain" id="PRO_5013318727" description="Lipoprotein" evidence="1">
    <location>
        <begin position="21"/>
        <end position="160"/>
    </location>
</feature>
<accession>A0A1T5NN29</accession>
<feature type="signal peptide" evidence="1">
    <location>
        <begin position="1"/>
        <end position="20"/>
    </location>
</feature>
<reference evidence="2 3" key="1">
    <citation type="submission" date="2017-02" db="EMBL/GenBank/DDBJ databases">
        <authorList>
            <person name="Peterson S.W."/>
        </authorList>
    </citation>
    <scope>NUCLEOTIDE SEQUENCE [LARGE SCALE GENOMIC DNA]</scope>
    <source>
        <strain evidence="2 3">DSM 18108</strain>
    </source>
</reference>